<reference evidence="1" key="1">
    <citation type="journal article" date="2020" name="Nature">
        <title>Giant virus diversity and host interactions through global metagenomics.</title>
        <authorList>
            <person name="Schulz F."/>
            <person name="Roux S."/>
            <person name="Paez-Espino D."/>
            <person name="Jungbluth S."/>
            <person name="Walsh D.A."/>
            <person name="Denef V.J."/>
            <person name="McMahon K.D."/>
            <person name="Konstantinidis K.T."/>
            <person name="Eloe-Fadrosh E.A."/>
            <person name="Kyrpides N.C."/>
            <person name="Woyke T."/>
        </authorList>
    </citation>
    <scope>NUCLEOTIDE SEQUENCE</scope>
    <source>
        <strain evidence="1">GVMAG-M-3300023174-131</strain>
    </source>
</reference>
<protein>
    <submittedName>
        <fullName evidence="1">Uncharacterized protein</fullName>
    </submittedName>
</protein>
<evidence type="ECO:0000313" key="1">
    <source>
        <dbReference type="EMBL" id="QHT13314.1"/>
    </source>
</evidence>
<sequence length="281" mass="33492">MEINYDIIIKYLVTKKNSFASKKHILIYSDLFPEKFKDLIQNKFYRYGINQYDAKNNNISFYTSLLTLLNKEFITYNNDEELNSINIFKKSIMESIDSFTFSNYTEELLSKNKINKTDILNNVDSLLLQCLSELLDINFIIFDFKEEKLRIIFKDDFCNPYKPTLLLANYEEYFEPIIYEVDSKKIFSYNDQFIKKLYQSDLESYGKTYILEENIKNIINTFNGPIEQSNETFIKEPETKYTESQLLKMTKKDLEVILDKKNIKININKMLKKDIVNLIIN</sequence>
<dbReference type="AlphaFoldDB" id="A0A6C0DAW6"/>
<organism evidence="1">
    <name type="scientific">viral metagenome</name>
    <dbReference type="NCBI Taxonomy" id="1070528"/>
    <lineage>
        <taxon>unclassified sequences</taxon>
        <taxon>metagenomes</taxon>
        <taxon>organismal metagenomes</taxon>
    </lineage>
</organism>
<name>A0A6C0DAW6_9ZZZZ</name>
<proteinExistence type="predicted"/>
<accession>A0A6C0DAW6</accession>
<dbReference type="EMBL" id="MN739565">
    <property type="protein sequence ID" value="QHT13314.1"/>
    <property type="molecule type" value="Genomic_DNA"/>
</dbReference>